<reference evidence="2" key="1">
    <citation type="submission" date="2022-05" db="EMBL/GenBank/DDBJ databases">
        <authorList>
            <person name="Park J.-S."/>
        </authorList>
    </citation>
    <scope>NUCLEOTIDE SEQUENCE</scope>
    <source>
        <strain evidence="2">2012CJ41-6</strain>
    </source>
</reference>
<dbReference type="InterPro" id="IPR040704">
    <property type="entry name" value="HEPN_AbiU2"/>
</dbReference>
<dbReference type="Proteomes" id="UP001203880">
    <property type="component" value="Unassembled WGS sequence"/>
</dbReference>
<accession>A0ABT0Q378</accession>
<evidence type="ECO:0000313" key="3">
    <source>
        <dbReference type="Proteomes" id="UP001203880"/>
    </source>
</evidence>
<gene>
    <name evidence="2" type="ORF">M3P21_12395</name>
</gene>
<name>A0ABT0Q378_9RHOB</name>
<organism evidence="2 3">
    <name type="scientific">Ruegeria spongiae</name>
    <dbReference type="NCBI Taxonomy" id="2942209"/>
    <lineage>
        <taxon>Bacteria</taxon>
        <taxon>Pseudomonadati</taxon>
        <taxon>Pseudomonadota</taxon>
        <taxon>Alphaproteobacteria</taxon>
        <taxon>Rhodobacterales</taxon>
        <taxon>Roseobacteraceae</taxon>
        <taxon>Ruegeria</taxon>
    </lineage>
</organism>
<dbReference type="EMBL" id="JAMFMB010000014">
    <property type="protein sequence ID" value="MCL6284326.1"/>
    <property type="molecule type" value="Genomic_DNA"/>
</dbReference>
<dbReference type="Pfam" id="PF18734">
    <property type="entry name" value="HEPN_AbiU2"/>
    <property type="match status" value="1"/>
</dbReference>
<comment type="caution">
    <text evidence="2">The sequence shown here is derived from an EMBL/GenBank/DDBJ whole genome shotgun (WGS) entry which is preliminary data.</text>
</comment>
<dbReference type="RefSeq" id="WP_249710342.1">
    <property type="nucleotide sequence ID" value="NZ_JAMFMB010000014.1"/>
</dbReference>
<evidence type="ECO:0000313" key="2">
    <source>
        <dbReference type="EMBL" id="MCL6284326.1"/>
    </source>
</evidence>
<keyword evidence="3" id="KW-1185">Reference proteome</keyword>
<protein>
    <recommendedName>
        <fullName evidence="1">HEPN AbiU2-like domain-containing protein</fullName>
    </recommendedName>
</protein>
<feature type="domain" description="HEPN AbiU2-like" evidence="1">
    <location>
        <begin position="54"/>
        <end position="193"/>
    </location>
</feature>
<sequence>MDEFARLYDELDKQCRYYCRHLGHLKGLIENDDWIRVVDGSTSGRVLLLGNSEITNALILFNTRMFDTQTDTVTIHKLASKLPTEKVIEKYHRNRMEEVGIRYELEAYFSARSAFSKAKRALRGNGTLEKLRPLRNHVLAHNIVQEIETESATLNDLVELTEAVNELVDLAGYIVTSTRSAYREFSSSAEKETRMLFAKLPALAAIEQ</sequence>
<proteinExistence type="predicted"/>
<evidence type="ECO:0000259" key="1">
    <source>
        <dbReference type="Pfam" id="PF18734"/>
    </source>
</evidence>